<dbReference type="Proteomes" id="UP000515154">
    <property type="component" value="Linkage group LG7"/>
</dbReference>
<reference evidence="2" key="1">
    <citation type="submission" date="2025-08" db="UniProtKB">
        <authorList>
            <consortium name="RefSeq"/>
        </authorList>
    </citation>
    <scope>IDENTIFICATION</scope>
</reference>
<protein>
    <submittedName>
        <fullName evidence="2">Uncharacterized protein LOC115214427</fullName>
    </submittedName>
</protein>
<keyword evidence="1" id="KW-1185">Reference proteome</keyword>
<dbReference type="RefSeq" id="XP_029639482.1">
    <property type="nucleotide sequence ID" value="XM_029783622.1"/>
</dbReference>
<organism evidence="1 2">
    <name type="scientific">Octopus sinensis</name>
    <name type="common">East Asian common octopus</name>
    <dbReference type="NCBI Taxonomy" id="2607531"/>
    <lineage>
        <taxon>Eukaryota</taxon>
        <taxon>Metazoa</taxon>
        <taxon>Spiralia</taxon>
        <taxon>Lophotrochozoa</taxon>
        <taxon>Mollusca</taxon>
        <taxon>Cephalopoda</taxon>
        <taxon>Coleoidea</taxon>
        <taxon>Octopodiformes</taxon>
        <taxon>Octopoda</taxon>
        <taxon>Incirrata</taxon>
        <taxon>Octopodidae</taxon>
        <taxon>Octopus</taxon>
    </lineage>
</organism>
<accession>A0A6P7SM31</accession>
<dbReference type="KEGG" id="osn:115214427"/>
<name>A0A6P7SM31_9MOLL</name>
<dbReference type="AlphaFoldDB" id="A0A6P7SM31"/>
<proteinExistence type="predicted"/>
<evidence type="ECO:0000313" key="1">
    <source>
        <dbReference type="Proteomes" id="UP000515154"/>
    </source>
</evidence>
<sequence length="126" mass="15019">MNVEISKRIRAGWKTFTSIRKGCAQAKLDKTIRTKLFSGIVLPTFLYVSEMWATAKREMYRFGITQRTMERSILRITLQEYIRNEIIRERVRVNDMIIEYQNRKFWRIGRVARFTESKGTSAIAIY</sequence>
<evidence type="ECO:0000313" key="2">
    <source>
        <dbReference type="RefSeq" id="XP_029639482.1"/>
    </source>
</evidence>
<gene>
    <name evidence="2" type="primary">LOC115214427</name>
</gene>